<evidence type="ECO:0000313" key="3">
    <source>
        <dbReference type="Proteomes" id="UP001417504"/>
    </source>
</evidence>
<feature type="region of interest" description="Disordered" evidence="1">
    <location>
        <begin position="36"/>
        <end position="63"/>
    </location>
</feature>
<gene>
    <name evidence="2" type="ORF">Sjap_015867</name>
</gene>
<protein>
    <submittedName>
        <fullName evidence="2">Uncharacterized protein</fullName>
    </submittedName>
</protein>
<keyword evidence="3" id="KW-1185">Reference proteome</keyword>
<reference evidence="2 3" key="1">
    <citation type="submission" date="2024-01" db="EMBL/GenBank/DDBJ databases">
        <title>Genome assemblies of Stephania.</title>
        <authorList>
            <person name="Yang L."/>
        </authorList>
    </citation>
    <scope>NUCLEOTIDE SEQUENCE [LARGE SCALE GENOMIC DNA]</scope>
    <source>
        <strain evidence="2">QJT</strain>
        <tissue evidence="2">Leaf</tissue>
    </source>
</reference>
<sequence>MGFGFAVSRSLDFPNSVRRRKERFLCVLSRRHSHIHKPKTSPVSAAETSRCFDHHGVRHGGAK</sequence>
<name>A0AAP0NT80_9MAGN</name>
<organism evidence="2 3">
    <name type="scientific">Stephania japonica</name>
    <dbReference type="NCBI Taxonomy" id="461633"/>
    <lineage>
        <taxon>Eukaryota</taxon>
        <taxon>Viridiplantae</taxon>
        <taxon>Streptophyta</taxon>
        <taxon>Embryophyta</taxon>
        <taxon>Tracheophyta</taxon>
        <taxon>Spermatophyta</taxon>
        <taxon>Magnoliopsida</taxon>
        <taxon>Ranunculales</taxon>
        <taxon>Menispermaceae</taxon>
        <taxon>Menispermoideae</taxon>
        <taxon>Cissampelideae</taxon>
        <taxon>Stephania</taxon>
    </lineage>
</organism>
<dbReference type="Proteomes" id="UP001417504">
    <property type="component" value="Unassembled WGS sequence"/>
</dbReference>
<evidence type="ECO:0000313" key="2">
    <source>
        <dbReference type="EMBL" id="KAK9116920.1"/>
    </source>
</evidence>
<proteinExistence type="predicted"/>
<dbReference type="AlphaFoldDB" id="A0AAP0NT80"/>
<accession>A0AAP0NT80</accession>
<comment type="caution">
    <text evidence="2">The sequence shown here is derived from an EMBL/GenBank/DDBJ whole genome shotgun (WGS) entry which is preliminary data.</text>
</comment>
<evidence type="ECO:0000256" key="1">
    <source>
        <dbReference type="SAM" id="MobiDB-lite"/>
    </source>
</evidence>
<dbReference type="EMBL" id="JBBNAE010000006">
    <property type="protein sequence ID" value="KAK9116920.1"/>
    <property type="molecule type" value="Genomic_DNA"/>
</dbReference>